<dbReference type="EMBL" id="CP089982">
    <property type="protein sequence ID" value="WXA92139.1"/>
    <property type="molecule type" value="Genomic_DNA"/>
</dbReference>
<proteinExistence type="predicted"/>
<evidence type="ECO:0000313" key="1">
    <source>
        <dbReference type="EMBL" id="WXA92139.1"/>
    </source>
</evidence>
<organism evidence="1 2">
    <name type="scientific">Pendulispora brunnea</name>
    <dbReference type="NCBI Taxonomy" id="2905690"/>
    <lineage>
        <taxon>Bacteria</taxon>
        <taxon>Pseudomonadati</taxon>
        <taxon>Myxococcota</taxon>
        <taxon>Myxococcia</taxon>
        <taxon>Myxococcales</taxon>
        <taxon>Sorangiineae</taxon>
        <taxon>Pendulisporaceae</taxon>
        <taxon>Pendulispora</taxon>
    </lineage>
</organism>
<gene>
    <name evidence="1" type="ORF">LZC95_37510</name>
</gene>
<reference evidence="1 2" key="1">
    <citation type="submission" date="2021-12" db="EMBL/GenBank/DDBJ databases">
        <title>Discovery of the Pendulisporaceae a myxobacterial family with distinct sporulation behavior and unique specialized metabolism.</title>
        <authorList>
            <person name="Garcia R."/>
            <person name="Popoff A."/>
            <person name="Bader C.D."/>
            <person name="Loehr J."/>
            <person name="Walesch S."/>
            <person name="Walt C."/>
            <person name="Boldt J."/>
            <person name="Bunk B."/>
            <person name="Haeckl F.J.F.P.J."/>
            <person name="Gunesch A.P."/>
            <person name="Birkelbach J."/>
            <person name="Nuebel U."/>
            <person name="Pietschmann T."/>
            <person name="Bach T."/>
            <person name="Mueller R."/>
        </authorList>
    </citation>
    <scope>NUCLEOTIDE SEQUENCE [LARGE SCALE GENOMIC DNA]</scope>
    <source>
        <strain evidence="1 2">MSr12523</strain>
    </source>
</reference>
<evidence type="ECO:0000313" key="2">
    <source>
        <dbReference type="Proteomes" id="UP001379533"/>
    </source>
</evidence>
<sequence length="412" mass="45656">MWRAEDEALLSRLEDERILERLWLATTGHRTPQPVRAAGLIACIARIESGRRAREEADRGELEPLLHIVRTAPLEGMPPELLHHLALHLDRVAEALCEEAPDAASDARLRSLAAWLALVQEQQYLSELARAVAGAQLSPAELQCAVEDAALDVIHALGREAEEGARNRTQRARAAWRTLARVAEACRTAGLATSELARRAMALADSKRQHALDTALSSIAEAMADASARGSLSGDAQRILHPATTLWSWAEYDEAVERFVVDQVSDAAWELYRGNRWDDLRALMATIDPLVDSLCRRIEEHHEPMGYLAACAHMLIFRAETATTLSEQIGFAEKALAICPSHRNARIVLCSYLCRSAIHTMDRAGFFVGEKDIAAMEAMLARAEGLNPTSRSLEEARRRLAAFKQRAYRRTP</sequence>
<dbReference type="Proteomes" id="UP001379533">
    <property type="component" value="Chromosome"/>
</dbReference>
<protein>
    <submittedName>
        <fullName evidence="1">Uncharacterized protein</fullName>
    </submittedName>
</protein>
<keyword evidence="2" id="KW-1185">Reference proteome</keyword>
<name>A0ABZ2K5R6_9BACT</name>
<dbReference type="RefSeq" id="WP_394842756.1">
    <property type="nucleotide sequence ID" value="NZ_CP089982.1"/>
</dbReference>
<accession>A0ABZ2K5R6</accession>